<accession>A0A2M6WJ12</accession>
<dbReference type="GO" id="GO:0006308">
    <property type="term" value="P:DNA catabolic process"/>
    <property type="evidence" value="ECO:0007669"/>
    <property type="project" value="InterPro"/>
</dbReference>
<dbReference type="EMBL" id="PFBA01000008">
    <property type="protein sequence ID" value="PIT92791.1"/>
    <property type="molecule type" value="Genomic_DNA"/>
</dbReference>
<name>A0A2M6WJ12_9BACT</name>
<dbReference type="Proteomes" id="UP000228635">
    <property type="component" value="Unassembled WGS sequence"/>
</dbReference>
<reference evidence="2" key="1">
    <citation type="submission" date="2017-09" db="EMBL/GenBank/DDBJ databases">
        <title>Depth-based differentiation of microbial function through sediment-hosted aquifers and enrichment of novel symbionts in the deep terrestrial subsurface.</title>
        <authorList>
            <person name="Probst A.J."/>
            <person name="Ladd B."/>
            <person name="Jarett J.K."/>
            <person name="Geller-Mcgrath D.E."/>
            <person name="Sieber C.M.K."/>
            <person name="Emerson J.B."/>
            <person name="Anantharaman K."/>
            <person name="Thomas B.C."/>
            <person name="Malmstrom R."/>
            <person name="Stieglmeier M."/>
            <person name="Klingl A."/>
            <person name="Woyke T."/>
            <person name="Ryan C.M."/>
            <person name="Banfield J.F."/>
        </authorList>
    </citation>
    <scope>NUCLEOTIDE SEQUENCE [LARGE SCALE GENOMIC DNA]</scope>
</reference>
<dbReference type="InterPro" id="IPR003837">
    <property type="entry name" value="GatC"/>
</dbReference>
<dbReference type="GO" id="GO:0008855">
    <property type="term" value="F:exodeoxyribonuclease VII activity"/>
    <property type="evidence" value="ECO:0007669"/>
    <property type="project" value="InterPro"/>
</dbReference>
<sequence length="69" mass="7961">MKKNSEHNLKDTLTKLSKIVDWFENLEEVDIEEGIEKTKEASLLIASAKVRLGEIANEFEEIQKTIEEN</sequence>
<dbReference type="AlphaFoldDB" id="A0A2M6WJ12"/>
<dbReference type="InterPro" id="IPR037004">
    <property type="entry name" value="Exonuc_VII_ssu_sf"/>
</dbReference>
<proteinExistence type="predicted"/>
<gene>
    <name evidence="1" type="ORF">COU08_00485</name>
</gene>
<comment type="caution">
    <text evidence="1">The sequence shown here is derived from an EMBL/GenBank/DDBJ whole genome shotgun (WGS) entry which is preliminary data.</text>
</comment>
<organism evidence="1 2">
    <name type="scientific">Candidatus Harrisonbacteria bacterium CG10_big_fil_rev_8_21_14_0_10_42_17</name>
    <dbReference type="NCBI Taxonomy" id="1974584"/>
    <lineage>
        <taxon>Bacteria</taxon>
        <taxon>Candidatus Harrisoniibacteriota</taxon>
    </lineage>
</organism>
<dbReference type="GO" id="GO:0006450">
    <property type="term" value="P:regulation of translational fidelity"/>
    <property type="evidence" value="ECO:0007669"/>
    <property type="project" value="InterPro"/>
</dbReference>
<protein>
    <submittedName>
        <fullName evidence="1">Uncharacterized protein</fullName>
    </submittedName>
</protein>
<dbReference type="Gene3D" id="1.10.287.1040">
    <property type="entry name" value="Exonuclease VII, small subunit"/>
    <property type="match status" value="1"/>
</dbReference>
<dbReference type="GO" id="GO:0009318">
    <property type="term" value="C:exodeoxyribonuclease VII complex"/>
    <property type="evidence" value="ECO:0007669"/>
    <property type="project" value="InterPro"/>
</dbReference>
<dbReference type="Pfam" id="PF02686">
    <property type="entry name" value="GatC"/>
    <property type="match status" value="1"/>
</dbReference>
<evidence type="ECO:0000313" key="2">
    <source>
        <dbReference type="Proteomes" id="UP000228635"/>
    </source>
</evidence>
<evidence type="ECO:0000313" key="1">
    <source>
        <dbReference type="EMBL" id="PIT92791.1"/>
    </source>
</evidence>